<organism evidence="1 2">
    <name type="scientific">Phytophthora infestans</name>
    <name type="common">Potato late blight agent</name>
    <name type="synonym">Botrytis infestans</name>
    <dbReference type="NCBI Taxonomy" id="4787"/>
    <lineage>
        <taxon>Eukaryota</taxon>
        <taxon>Sar</taxon>
        <taxon>Stramenopiles</taxon>
        <taxon>Oomycota</taxon>
        <taxon>Peronosporomycetes</taxon>
        <taxon>Peronosporales</taxon>
        <taxon>Peronosporaceae</taxon>
        <taxon>Phytophthora</taxon>
    </lineage>
</organism>
<gene>
    <name evidence="1" type="ORF">GN958_ATG16957</name>
</gene>
<reference evidence="1" key="1">
    <citation type="submission" date="2020-03" db="EMBL/GenBank/DDBJ databases">
        <title>Hybrid Assembly of Korean Phytophthora infestans isolates.</title>
        <authorList>
            <person name="Prokchorchik M."/>
            <person name="Lee Y."/>
            <person name="Seo J."/>
            <person name="Cho J.-H."/>
            <person name="Park Y.-E."/>
            <person name="Jang D.-C."/>
            <person name="Im J.-S."/>
            <person name="Choi J.-G."/>
            <person name="Park H.-J."/>
            <person name="Lee G.-B."/>
            <person name="Lee Y.-G."/>
            <person name="Hong S.-Y."/>
            <person name="Cho K."/>
            <person name="Sohn K.H."/>
        </authorList>
    </citation>
    <scope>NUCLEOTIDE SEQUENCE</scope>
    <source>
        <strain evidence="1">KR_2_A2</strain>
    </source>
</reference>
<feature type="non-terminal residue" evidence="1">
    <location>
        <position position="1"/>
    </location>
</feature>
<dbReference type="AlphaFoldDB" id="A0A8S9TYY9"/>
<dbReference type="EMBL" id="JAACNO010002359">
    <property type="protein sequence ID" value="KAF4133620.1"/>
    <property type="molecule type" value="Genomic_DNA"/>
</dbReference>
<comment type="caution">
    <text evidence="1">The sequence shown here is derived from an EMBL/GenBank/DDBJ whole genome shotgun (WGS) entry which is preliminary data.</text>
</comment>
<evidence type="ECO:0000313" key="2">
    <source>
        <dbReference type="Proteomes" id="UP000704712"/>
    </source>
</evidence>
<evidence type="ECO:0000313" key="1">
    <source>
        <dbReference type="EMBL" id="KAF4133620.1"/>
    </source>
</evidence>
<accession>A0A8S9TYY9</accession>
<name>A0A8S9TYY9_PHYIN</name>
<dbReference type="Proteomes" id="UP000704712">
    <property type="component" value="Unassembled WGS sequence"/>
</dbReference>
<sequence length="62" mass="6915">SVPRQNGKTSSNKLNTSPNRTRILLLQNSSWLSGSAAPSEPYWHALHFGSSFSNSRPLLRVY</sequence>
<proteinExistence type="predicted"/>
<protein>
    <submittedName>
        <fullName evidence="1">Uncharacterized protein</fullName>
    </submittedName>
</protein>